<dbReference type="RefSeq" id="WP_290273880.1">
    <property type="nucleotide sequence ID" value="NZ_JAUFQP010000013.1"/>
</dbReference>
<dbReference type="Proteomes" id="UP001589590">
    <property type="component" value="Unassembled WGS sequence"/>
</dbReference>
<comment type="caution">
    <text evidence="6">The sequence shown here is derived from an EMBL/GenBank/DDBJ whole genome shotgun (WGS) entry which is preliminary data.</text>
</comment>
<evidence type="ECO:0000313" key="7">
    <source>
        <dbReference type="Proteomes" id="UP001589590"/>
    </source>
</evidence>
<evidence type="ECO:0000256" key="4">
    <source>
        <dbReference type="PROSITE-ProRule" id="PRU01161"/>
    </source>
</evidence>
<proteinExistence type="predicted"/>
<gene>
    <name evidence="6" type="ORF">ACFFU1_06545</name>
</gene>
<evidence type="ECO:0000256" key="2">
    <source>
        <dbReference type="ARBA" id="ARBA00022963"/>
    </source>
</evidence>
<organism evidence="6 7">
    <name type="scientific">Algibacter miyuki</name>
    <dbReference type="NCBI Taxonomy" id="1306933"/>
    <lineage>
        <taxon>Bacteria</taxon>
        <taxon>Pseudomonadati</taxon>
        <taxon>Bacteroidota</taxon>
        <taxon>Flavobacteriia</taxon>
        <taxon>Flavobacteriales</taxon>
        <taxon>Flavobacteriaceae</taxon>
        <taxon>Algibacter</taxon>
    </lineage>
</organism>
<feature type="active site" description="Proton acceptor" evidence="4">
    <location>
        <position position="153"/>
    </location>
</feature>
<dbReference type="InterPro" id="IPR016035">
    <property type="entry name" value="Acyl_Trfase/lysoPLipase"/>
</dbReference>
<dbReference type="PANTHER" id="PTHR14226:SF29">
    <property type="entry name" value="NEUROPATHY TARGET ESTERASE SWS"/>
    <property type="match status" value="1"/>
</dbReference>
<dbReference type="PANTHER" id="PTHR14226">
    <property type="entry name" value="NEUROPATHY TARGET ESTERASE/SWISS CHEESE D.MELANOGASTER"/>
    <property type="match status" value="1"/>
</dbReference>
<feature type="domain" description="PNPLA" evidence="5">
    <location>
        <begin position="9"/>
        <end position="166"/>
    </location>
</feature>
<dbReference type="InterPro" id="IPR002641">
    <property type="entry name" value="PNPLA_dom"/>
</dbReference>
<evidence type="ECO:0000259" key="5">
    <source>
        <dbReference type="PROSITE" id="PS51635"/>
    </source>
</evidence>
<evidence type="ECO:0000256" key="1">
    <source>
        <dbReference type="ARBA" id="ARBA00022801"/>
    </source>
</evidence>
<feature type="short sequence motif" description="GXSXG" evidence="4">
    <location>
        <begin position="40"/>
        <end position="44"/>
    </location>
</feature>
<feature type="active site" description="Nucleophile" evidence="4">
    <location>
        <position position="42"/>
    </location>
</feature>
<dbReference type="PROSITE" id="PS51635">
    <property type="entry name" value="PNPLA"/>
    <property type="match status" value="1"/>
</dbReference>
<evidence type="ECO:0000313" key="6">
    <source>
        <dbReference type="EMBL" id="MFB9104547.1"/>
    </source>
</evidence>
<dbReference type="InterPro" id="IPR050301">
    <property type="entry name" value="NTE"/>
</dbReference>
<evidence type="ECO:0000256" key="3">
    <source>
        <dbReference type="ARBA" id="ARBA00023098"/>
    </source>
</evidence>
<keyword evidence="2 4" id="KW-0442">Lipid degradation</keyword>
<keyword evidence="7" id="KW-1185">Reference proteome</keyword>
<name>A0ABV5GY40_9FLAO</name>
<reference evidence="6 7" key="1">
    <citation type="submission" date="2024-09" db="EMBL/GenBank/DDBJ databases">
        <authorList>
            <person name="Sun Q."/>
            <person name="Mori K."/>
        </authorList>
    </citation>
    <scope>NUCLEOTIDE SEQUENCE [LARGE SCALE GENOMIC DNA]</scope>
    <source>
        <strain evidence="6 7">CECT 8300</strain>
    </source>
</reference>
<accession>A0ABV5GY40</accession>
<keyword evidence="1 4" id="KW-0378">Hydrolase</keyword>
<dbReference type="SUPFAM" id="SSF52151">
    <property type="entry name" value="FabD/lysophospholipase-like"/>
    <property type="match status" value="1"/>
</dbReference>
<sequence>MVEKKKIGLVLSGGGARANAHIGALQALNENGIYPSHLSGASAGALIAALYCSGYKPLEILELSKSQAFLNIFKIGFLNKGLTEMTRLKSFLNNHIKSDFSELNIPLSISVTNLNIGNNEIMSSGYIIDVIAASCAVPLLFKPVSINNYLYVDGGLLNNFPVEPLLETCHKIIGVSVNEHHINNKIKGPLQVTERCLQLAVWNTVQERINKCNATVLIDKHLEYTMFSIKKSQELFQIGYDSTMANMDTILKSLD</sequence>
<dbReference type="Gene3D" id="3.40.1090.10">
    <property type="entry name" value="Cytosolic phospholipase A2 catalytic domain"/>
    <property type="match status" value="2"/>
</dbReference>
<comment type="caution">
    <text evidence="4">Lacks conserved residue(s) required for the propagation of feature annotation.</text>
</comment>
<dbReference type="Pfam" id="PF01734">
    <property type="entry name" value="Patatin"/>
    <property type="match status" value="1"/>
</dbReference>
<keyword evidence="3 4" id="KW-0443">Lipid metabolism</keyword>
<dbReference type="CDD" id="cd07205">
    <property type="entry name" value="Pat_PNPLA6_PNPLA7_NTE1_like"/>
    <property type="match status" value="1"/>
</dbReference>
<feature type="short sequence motif" description="DGA/G" evidence="4">
    <location>
        <begin position="153"/>
        <end position="155"/>
    </location>
</feature>
<protein>
    <submittedName>
        <fullName evidence="6">Patatin-like phospholipase family protein</fullName>
    </submittedName>
</protein>
<dbReference type="EMBL" id="JBHMFA010000005">
    <property type="protein sequence ID" value="MFB9104547.1"/>
    <property type="molecule type" value="Genomic_DNA"/>
</dbReference>